<accession>A0A6C0BK85</accession>
<organism evidence="1">
    <name type="scientific">viral metagenome</name>
    <dbReference type="NCBI Taxonomy" id="1070528"/>
    <lineage>
        <taxon>unclassified sequences</taxon>
        <taxon>metagenomes</taxon>
        <taxon>organismal metagenomes</taxon>
    </lineage>
</organism>
<sequence>MSVPEITSNVAPSTGAGGFLFEKVMEGTLKLLVSAFEAEGYSVSIYDEQKIRDLFNEQSLNGVDHLVEIKHTGGQHILFFMQEKWKLVTNQREVSQFLDCCARIKSRMVGFQGDIYKFWITRTVPTENGAKSLEEGGAYVVQTSTSMNMLAASAALLLCEVIGKRELAIPMIRSVPSFLLQEIPQETVVRNLDVKLVPAPTFKASKVKVNVRREEN</sequence>
<proteinExistence type="predicted"/>
<name>A0A6C0BK85_9ZZZZ</name>
<dbReference type="AlphaFoldDB" id="A0A6C0BK85"/>
<protein>
    <recommendedName>
        <fullName evidence="2">Restriction endonuclease type IV Mrr domain-containing protein</fullName>
    </recommendedName>
</protein>
<evidence type="ECO:0000313" key="1">
    <source>
        <dbReference type="EMBL" id="QHS92094.1"/>
    </source>
</evidence>
<reference evidence="1" key="1">
    <citation type="journal article" date="2020" name="Nature">
        <title>Giant virus diversity and host interactions through global metagenomics.</title>
        <authorList>
            <person name="Schulz F."/>
            <person name="Roux S."/>
            <person name="Paez-Espino D."/>
            <person name="Jungbluth S."/>
            <person name="Walsh D.A."/>
            <person name="Denef V.J."/>
            <person name="McMahon K.D."/>
            <person name="Konstantinidis K.T."/>
            <person name="Eloe-Fadrosh E.A."/>
            <person name="Kyrpides N.C."/>
            <person name="Woyke T."/>
        </authorList>
    </citation>
    <scope>NUCLEOTIDE SEQUENCE</scope>
    <source>
        <strain evidence="1">GVMAG-M-3300013285-6</strain>
    </source>
</reference>
<dbReference type="EMBL" id="MN739168">
    <property type="protein sequence ID" value="QHS92094.1"/>
    <property type="molecule type" value="Genomic_DNA"/>
</dbReference>
<evidence type="ECO:0008006" key="2">
    <source>
        <dbReference type="Google" id="ProtNLM"/>
    </source>
</evidence>